<dbReference type="PANTHER" id="PTHR30461:SF2">
    <property type="entry name" value="SERINE RECOMBINASE PINE-RELATED"/>
    <property type="match status" value="1"/>
</dbReference>
<evidence type="ECO:0000313" key="5">
    <source>
        <dbReference type="Proteomes" id="UP000094828"/>
    </source>
</evidence>
<dbReference type="InterPro" id="IPR050639">
    <property type="entry name" value="SSR_resolvase"/>
</dbReference>
<organism evidence="4 5">
    <name type="scientific">Planctopirus hydrillae</name>
    <dbReference type="NCBI Taxonomy" id="1841610"/>
    <lineage>
        <taxon>Bacteria</taxon>
        <taxon>Pseudomonadati</taxon>
        <taxon>Planctomycetota</taxon>
        <taxon>Planctomycetia</taxon>
        <taxon>Planctomycetales</taxon>
        <taxon>Planctomycetaceae</taxon>
        <taxon>Planctopirus</taxon>
    </lineage>
</organism>
<sequence>MLSYPKRIAYVYDVDRATKKLIVNELEAERVRQIFDLYLECEGLIGTLEAIQARGWRAKSWVTKTGKQLGGGLFYKTTLHSLLTNPIYIGKVSYRDEMYEGEHRAIVDPEVFAAVKKKLNANRVSIGDRIHGKSPGVLAGLLRCSACDSMMTHSTSGGSGRGSKQYRYYVCNKAKKRGHKTCPRPSLPAEEVERFVVAQLQTLTIDEHLLNETSLRVSRTINDKGDTLRKELSLLNESLVNLERAIDAISIPTGDDAREVKRLDSLASLTEQQTRDLRRRNDLKDQLAKIHAGAPDRQTIRKAIKNLEGLWEHLTMGDRSRLMSQLVARIDHDPADSTLSITLSPLGLKSFATQNPDKEESEKS</sequence>
<dbReference type="Proteomes" id="UP000094828">
    <property type="component" value="Unassembled WGS sequence"/>
</dbReference>
<dbReference type="Gene3D" id="3.90.1750.20">
    <property type="entry name" value="Putative Large Serine Recombinase, Chain B, Domain 2"/>
    <property type="match status" value="1"/>
</dbReference>
<dbReference type="Pfam" id="PF13408">
    <property type="entry name" value="Zn_ribbon_recom"/>
    <property type="match status" value="1"/>
</dbReference>
<dbReference type="PROSITE" id="PS51737">
    <property type="entry name" value="RECOMBINASE_DNA_BIND"/>
    <property type="match status" value="1"/>
</dbReference>
<dbReference type="EMBL" id="LYDR01000144">
    <property type="protein sequence ID" value="ODA29100.1"/>
    <property type="molecule type" value="Genomic_DNA"/>
</dbReference>
<evidence type="ECO:0000313" key="4">
    <source>
        <dbReference type="EMBL" id="ODA29100.1"/>
    </source>
</evidence>
<keyword evidence="5" id="KW-1185">Reference proteome</keyword>
<name>A0A1C3E776_9PLAN</name>
<dbReference type="STRING" id="1841610.A6X21_09805"/>
<comment type="caution">
    <text evidence="4">The sequence shown here is derived from an EMBL/GenBank/DDBJ whole genome shotgun (WGS) entry which is preliminary data.</text>
</comment>
<reference evidence="4 5" key="1">
    <citation type="submission" date="2016-05" db="EMBL/GenBank/DDBJ databases">
        <title>Genomic and physiological characterization of Planctopirus sp. isolated from fresh water lake.</title>
        <authorList>
            <person name="Subhash Y."/>
            <person name="Ramana C."/>
        </authorList>
    </citation>
    <scope>NUCLEOTIDE SEQUENCE [LARGE SCALE GENOMIC DNA]</scope>
    <source>
        <strain evidence="4 5">JC280</strain>
    </source>
</reference>
<evidence type="ECO:0000259" key="3">
    <source>
        <dbReference type="PROSITE" id="PS51737"/>
    </source>
</evidence>
<dbReference type="Pfam" id="PF07508">
    <property type="entry name" value="Recombinase"/>
    <property type="match status" value="1"/>
</dbReference>
<feature type="domain" description="Recombinase" evidence="3">
    <location>
        <begin position="9"/>
        <end position="125"/>
    </location>
</feature>
<keyword evidence="2" id="KW-0233">DNA recombination</keyword>
<dbReference type="InterPro" id="IPR025827">
    <property type="entry name" value="Zn_ribbon_recom_dom"/>
</dbReference>
<proteinExistence type="predicted"/>
<evidence type="ECO:0000256" key="2">
    <source>
        <dbReference type="ARBA" id="ARBA00023172"/>
    </source>
</evidence>
<dbReference type="OrthoDB" id="266184at2"/>
<dbReference type="GO" id="GO:0003677">
    <property type="term" value="F:DNA binding"/>
    <property type="evidence" value="ECO:0007669"/>
    <property type="project" value="UniProtKB-KW"/>
</dbReference>
<dbReference type="InterPro" id="IPR011109">
    <property type="entry name" value="DNA_bind_recombinase_dom"/>
</dbReference>
<dbReference type="InterPro" id="IPR038109">
    <property type="entry name" value="DNA_bind_recomb_sf"/>
</dbReference>
<dbReference type="PANTHER" id="PTHR30461">
    <property type="entry name" value="DNA-INVERTASE FROM LAMBDOID PROPHAGE"/>
    <property type="match status" value="1"/>
</dbReference>
<accession>A0A1C3E776</accession>
<gene>
    <name evidence="4" type="ORF">A6X21_09805</name>
</gene>
<dbReference type="AlphaFoldDB" id="A0A1C3E776"/>
<evidence type="ECO:0000256" key="1">
    <source>
        <dbReference type="ARBA" id="ARBA00023125"/>
    </source>
</evidence>
<dbReference type="GO" id="GO:0000150">
    <property type="term" value="F:DNA strand exchange activity"/>
    <property type="evidence" value="ECO:0007669"/>
    <property type="project" value="InterPro"/>
</dbReference>
<dbReference type="RefSeq" id="WP_068850349.1">
    <property type="nucleotide sequence ID" value="NZ_LYDR01000144.1"/>
</dbReference>
<keyword evidence="1" id="KW-0238">DNA-binding</keyword>
<protein>
    <recommendedName>
        <fullName evidence="3">Recombinase domain-containing protein</fullName>
    </recommendedName>
</protein>